<dbReference type="Pfam" id="PF04082">
    <property type="entry name" value="Fungal_trans"/>
    <property type="match status" value="1"/>
</dbReference>
<dbReference type="InterPro" id="IPR020846">
    <property type="entry name" value="MFS_dom"/>
</dbReference>
<feature type="transmembrane region" description="Helical" evidence="10">
    <location>
        <begin position="224"/>
        <end position="247"/>
    </location>
</feature>
<feature type="transmembrane region" description="Helical" evidence="10">
    <location>
        <begin position="135"/>
        <end position="154"/>
    </location>
</feature>
<proteinExistence type="inferred from homology"/>
<evidence type="ECO:0000256" key="5">
    <source>
        <dbReference type="ARBA" id="ARBA00022989"/>
    </source>
</evidence>
<keyword evidence="8" id="KW-0040">ANK repeat</keyword>
<evidence type="ECO:0000256" key="2">
    <source>
        <dbReference type="ARBA" id="ARBA00007520"/>
    </source>
</evidence>
<feature type="transmembrane region" description="Helical" evidence="10">
    <location>
        <begin position="376"/>
        <end position="394"/>
    </location>
</feature>
<evidence type="ECO:0000256" key="6">
    <source>
        <dbReference type="ARBA" id="ARBA00023136"/>
    </source>
</evidence>
<dbReference type="Proteomes" id="UP000693738">
    <property type="component" value="Unassembled WGS sequence"/>
</dbReference>
<feature type="transmembrane region" description="Helical" evidence="10">
    <location>
        <begin position="191"/>
        <end position="212"/>
    </location>
</feature>
<feature type="transmembrane region" description="Helical" evidence="10">
    <location>
        <begin position="433"/>
        <end position="452"/>
    </location>
</feature>
<dbReference type="InterPro" id="IPR007219">
    <property type="entry name" value="XnlR_reg_dom"/>
</dbReference>
<feature type="transmembrane region" description="Helical" evidence="10">
    <location>
        <begin position="536"/>
        <end position="560"/>
    </location>
</feature>
<feature type="transmembrane region" description="Helical" evidence="10">
    <location>
        <begin position="105"/>
        <end position="123"/>
    </location>
</feature>
<dbReference type="InterPro" id="IPR011701">
    <property type="entry name" value="MFS"/>
</dbReference>
<evidence type="ECO:0000256" key="7">
    <source>
        <dbReference type="ARBA" id="ARBA00023242"/>
    </source>
</evidence>
<evidence type="ECO:0000256" key="4">
    <source>
        <dbReference type="ARBA" id="ARBA00022692"/>
    </source>
</evidence>
<feature type="compositionally biased region" description="Basic and acidic residues" evidence="9">
    <location>
        <begin position="8"/>
        <end position="20"/>
    </location>
</feature>
<evidence type="ECO:0000256" key="10">
    <source>
        <dbReference type="SAM" id="Phobius"/>
    </source>
</evidence>
<feature type="transmembrane region" description="Helical" evidence="10">
    <location>
        <begin position="335"/>
        <end position="356"/>
    </location>
</feature>
<protein>
    <recommendedName>
        <fullName evidence="11">Major facilitator superfamily (MFS) profile domain-containing protein</fullName>
    </recommendedName>
</protein>
<dbReference type="PROSITE" id="PS50850">
    <property type="entry name" value="MFS"/>
    <property type="match status" value="1"/>
</dbReference>
<dbReference type="GO" id="GO:0006351">
    <property type="term" value="P:DNA-templated transcription"/>
    <property type="evidence" value="ECO:0007669"/>
    <property type="project" value="InterPro"/>
</dbReference>
<feature type="transmembrane region" description="Helical" evidence="10">
    <location>
        <begin position="160"/>
        <end position="184"/>
    </location>
</feature>
<accession>A0A8J2IK65</accession>
<dbReference type="InterPro" id="IPR002110">
    <property type="entry name" value="Ankyrin_rpt"/>
</dbReference>
<dbReference type="GO" id="GO:0005886">
    <property type="term" value="C:plasma membrane"/>
    <property type="evidence" value="ECO:0007669"/>
    <property type="project" value="TreeGrafter"/>
</dbReference>
<organism evidence="12 13">
    <name type="scientific">Fusarium equiseti</name>
    <name type="common">Fusarium scirpi</name>
    <dbReference type="NCBI Taxonomy" id="61235"/>
    <lineage>
        <taxon>Eukaryota</taxon>
        <taxon>Fungi</taxon>
        <taxon>Dikarya</taxon>
        <taxon>Ascomycota</taxon>
        <taxon>Pezizomycotina</taxon>
        <taxon>Sordariomycetes</taxon>
        <taxon>Hypocreomycetidae</taxon>
        <taxon>Hypocreales</taxon>
        <taxon>Nectriaceae</taxon>
        <taxon>Fusarium</taxon>
        <taxon>Fusarium incarnatum-equiseti species complex</taxon>
    </lineage>
</organism>
<feature type="domain" description="Major facilitator superfamily (MFS) profile" evidence="11">
    <location>
        <begin position="42"/>
        <end position="564"/>
    </location>
</feature>
<dbReference type="PROSITE" id="PS50088">
    <property type="entry name" value="ANK_REPEAT"/>
    <property type="match status" value="1"/>
</dbReference>
<keyword evidence="6 10" id="KW-0472">Membrane</keyword>
<dbReference type="GO" id="GO:0022857">
    <property type="term" value="F:transmembrane transporter activity"/>
    <property type="evidence" value="ECO:0007669"/>
    <property type="project" value="InterPro"/>
</dbReference>
<gene>
    <name evidence="12" type="ORF">FEQUK3_LOCUS4816</name>
</gene>
<comment type="subcellular location">
    <subcellularLocation>
        <location evidence="1">Membrane</location>
        <topology evidence="1">Multi-pass membrane protein</topology>
    </subcellularLocation>
</comment>
<feature type="transmembrane region" description="Helical" evidence="10">
    <location>
        <begin position="464"/>
        <end position="487"/>
    </location>
</feature>
<evidence type="ECO:0000259" key="11">
    <source>
        <dbReference type="PROSITE" id="PS50850"/>
    </source>
</evidence>
<feature type="transmembrane region" description="Helical" evidence="10">
    <location>
        <begin position="268"/>
        <end position="290"/>
    </location>
</feature>
<feature type="transmembrane region" description="Helical" evidence="10">
    <location>
        <begin position="296"/>
        <end position="315"/>
    </location>
</feature>
<dbReference type="GO" id="GO:0008270">
    <property type="term" value="F:zinc ion binding"/>
    <property type="evidence" value="ECO:0007669"/>
    <property type="project" value="InterPro"/>
</dbReference>
<evidence type="ECO:0000256" key="8">
    <source>
        <dbReference type="PROSITE-ProRule" id="PRU00023"/>
    </source>
</evidence>
<evidence type="ECO:0000256" key="1">
    <source>
        <dbReference type="ARBA" id="ARBA00004141"/>
    </source>
</evidence>
<feature type="repeat" description="ANK" evidence="8">
    <location>
        <begin position="1197"/>
        <end position="1229"/>
    </location>
</feature>
<feature type="transmembrane region" description="Helical" evidence="10">
    <location>
        <begin position="401"/>
        <end position="421"/>
    </location>
</feature>
<dbReference type="PANTHER" id="PTHR23501:SF12">
    <property type="entry name" value="MAJOR FACILITATOR SUPERFAMILY (MFS) PROFILE DOMAIN-CONTAINING PROTEIN-RELATED"/>
    <property type="match status" value="1"/>
</dbReference>
<dbReference type="CDD" id="cd12148">
    <property type="entry name" value="fungal_TF_MHR"/>
    <property type="match status" value="1"/>
</dbReference>
<comment type="caution">
    <text evidence="12">The sequence shown here is derived from an EMBL/GenBank/DDBJ whole genome shotgun (WGS) entry which is preliminary data.</text>
</comment>
<keyword evidence="4 10" id="KW-0812">Transmembrane</keyword>
<reference evidence="12" key="1">
    <citation type="submission" date="2021-05" db="EMBL/GenBank/DDBJ databases">
        <authorList>
            <person name="Khan N."/>
        </authorList>
    </citation>
    <scope>NUCLEOTIDE SEQUENCE</scope>
</reference>
<dbReference type="PROSITE" id="PS50297">
    <property type="entry name" value="ANK_REP_REGION"/>
    <property type="match status" value="1"/>
</dbReference>
<sequence length="1655" mass="184528">MEQPQMHEANDHNKAARADSKRYVNGMTACGIQRSEKGSRDIHGWKAVGAILHGDALNNISIRTRQYHSKLTCFADLTKQPINIPNLQVADIQPAIMHDLTQIELLPWVGTGFALGTMTVLPLSKAYGIFSIRSLYLANILLFEVGSALCGAAPHMNAMILGRVIAGVGGAGMYAGTLTYVAVCTSMEERAAYMAGSTAVWGIGTVLGPVVGGAFAESSATWRWGFYINLVVGAVFCPAYLLLFPSIDPQPGKSLSGKLKMMDWPMTFTFLFGSTFLIMAISFGGTLYSWHSGAEITFWTLSGNLLVITAFLLRFHPGVSKENQLWPAHFLKMPVVMNLQLQVFLSGGIILTITYYIPLYFQFIRGDGPLDAGVRLLPLVISMIVATIVSGLLLPKTPYFSPWYIGGSALVLVGTALMYTIDENTNNANIYGYSIMIGFGAGCYVVIGFAILQSLVLVQEISNAVAVMTIAQNFGMVLFLSLCGTIFQNTAIAEVGKALPDLPKDQVSELIAGTSSHAFQSLSEIEKPIVVTSITAAIRCVWLLFMIAAAISFVFSLPLASMPSMNLSRQVQDLQTRLERAEAQLGTRGQDAMPLGADTGLPLLMPLPRTSTNSNVLPSKPKPAIIQPEVAYLGEGTTFRDVDLAFDQLLDLDSVEKLRWDTHNDALLQSVAHIDPSILTSTWPSDPLLEMSQTMPWVDMTTQPVEENGLPRSYPTQPETSLEQTLPELYRYFFRYVYNSMPILFETRFLAELSANPPPKSIFALQYSVALLSAAMSSQYQHLRQDLYNMVRRQIEDCEMDSDTTIFSSLNTFQALLLLVRYEIMSSNITRAWMTLGRAIRLSSVLSLHRMDGLQGVGDIVPGLHISLPITDDQCLLEERRRSFWLLFVWETYIKTRSGMESHLGPVSSFHVKLPSPGRLGPEFCSLEMPFLTYADGLTTDVSPFCACLMMVDLAMKSLNKTDDSIERFTALDSCFRDRMFVMQEIFEEEMLSWDPITLTTNLNMGAISIILYDKSYKSRQTPEMGMERTSNRQDTAKHIVDVLRANWGTRMMEGNLFTLQATFLAWPLATAINTLAEALQPSVVPVSKSELTLFDTVTMSGFFDILPSELLECVLDNLPTDAVINLWRTNKYMSNRINHHLFGHPAALNHAKGWACKKGDVDVLRAAIARDGEPNFVSGIEPNLQNPNEMTLHTTSYSTPLSSAIDHGKSGIVNMLMEKGADINGVVKEQPLQTTFAVRHYKNKMTRIMYRRPCQVPIFAAAKYMARSGSTDMLDLCLHHGVDINQKSPAMGHHWKRIDHFNITPLMAYLEAIPDFSAKTELDPIAGIEYFTSHGADIQRNEAVDRWYFGTTTWFNVSSDDQCLPYSMVEVLLYKRGLAQLQEPQFLDTIKYLIAQGSGISRSDAIVLNLPFDCMNRRFPPPQCHIDHPDNVPMWRDVVQRLWDRLDEVHGHNYAWMQHSLELGAESKNLIAVGIRTQDDRDRLLYTSFNAFNCLYFLQYYVSLPRLVLHRQIDLGADINSAVGDKGETLLFNVCDQLNSAFVTGETDAIESGYRHPKHAEIFHAKLQEFVLSLINKGADPRMPINDGASIHHDWTPYHVLKRDTHNATSKNRTFLLNLASEMEKARDEFLENASTPSILVKRMDILDLTPSTG</sequence>
<dbReference type="EMBL" id="CAJSTJ010000128">
    <property type="protein sequence ID" value="CAG7559076.1"/>
    <property type="molecule type" value="Genomic_DNA"/>
</dbReference>
<evidence type="ECO:0000256" key="9">
    <source>
        <dbReference type="SAM" id="MobiDB-lite"/>
    </source>
</evidence>
<feature type="region of interest" description="Disordered" evidence="9">
    <location>
        <begin position="1"/>
        <end position="20"/>
    </location>
</feature>
<comment type="similarity">
    <text evidence="2">Belongs to the major facilitator superfamily. TCR/Tet family.</text>
</comment>
<dbReference type="CDD" id="cd17502">
    <property type="entry name" value="MFS_Azr1_MDR_like"/>
    <property type="match status" value="1"/>
</dbReference>
<dbReference type="Pfam" id="PF07690">
    <property type="entry name" value="MFS_1"/>
    <property type="match status" value="1"/>
</dbReference>
<evidence type="ECO:0000313" key="12">
    <source>
        <dbReference type="EMBL" id="CAG7559076.1"/>
    </source>
</evidence>
<dbReference type="GO" id="GO:0003677">
    <property type="term" value="F:DNA binding"/>
    <property type="evidence" value="ECO:0007669"/>
    <property type="project" value="InterPro"/>
</dbReference>
<dbReference type="SMART" id="SM00248">
    <property type="entry name" value="ANK"/>
    <property type="match status" value="4"/>
</dbReference>
<dbReference type="PANTHER" id="PTHR23501">
    <property type="entry name" value="MAJOR FACILITATOR SUPERFAMILY"/>
    <property type="match status" value="1"/>
</dbReference>
<evidence type="ECO:0000256" key="3">
    <source>
        <dbReference type="ARBA" id="ARBA00022448"/>
    </source>
</evidence>
<keyword evidence="3" id="KW-0813">Transport</keyword>
<keyword evidence="5 10" id="KW-1133">Transmembrane helix</keyword>
<keyword evidence="7" id="KW-0539">Nucleus</keyword>
<evidence type="ECO:0000313" key="13">
    <source>
        <dbReference type="Proteomes" id="UP000693738"/>
    </source>
</evidence>
<name>A0A8J2IK65_FUSEQ</name>